<sequence>MAFSIVTMQNLEVKQPVKFTFDGDTHEFTGKFKLLDDDSNEQMANGGDHDFIKKILVGWGDDFVGEDDKPLPFNAENLAACLKISWWRTAVIDAYFVAVATAGRKNY</sequence>
<evidence type="ECO:0000313" key="1">
    <source>
        <dbReference type="EMBL" id="TVU83793.1"/>
    </source>
</evidence>
<proteinExistence type="predicted"/>
<keyword evidence="2" id="KW-1185">Reference proteome</keyword>
<comment type="caution">
    <text evidence="1">The sequence shown here is derived from an EMBL/GenBank/DDBJ whole genome shotgun (WGS) entry which is preliminary data.</text>
</comment>
<organism evidence="1 2">
    <name type="scientific">Pseudoalteromonas neustonica</name>
    <dbReference type="NCBI Taxonomy" id="1840331"/>
    <lineage>
        <taxon>Bacteria</taxon>
        <taxon>Pseudomonadati</taxon>
        <taxon>Pseudomonadota</taxon>
        <taxon>Gammaproteobacteria</taxon>
        <taxon>Alteromonadales</taxon>
        <taxon>Pseudoalteromonadaceae</taxon>
        <taxon>Pseudoalteromonas</taxon>
    </lineage>
</organism>
<dbReference type="Proteomes" id="UP000317938">
    <property type="component" value="Unassembled WGS sequence"/>
</dbReference>
<name>A0ABY3FEA7_9GAMM</name>
<dbReference type="RefSeq" id="WP_145236468.1">
    <property type="nucleotide sequence ID" value="NZ_VNFF01000007.1"/>
</dbReference>
<dbReference type="EMBL" id="VNFF01000007">
    <property type="protein sequence ID" value="TVU83793.1"/>
    <property type="molecule type" value="Genomic_DNA"/>
</dbReference>
<gene>
    <name evidence="1" type="ORF">FQP85_08435</name>
</gene>
<accession>A0ABY3FEA7</accession>
<reference evidence="1 2" key="1">
    <citation type="submission" date="2019-07" db="EMBL/GenBank/DDBJ databases">
        <title>Diversity of Bacteria from Kongsfjorden, Arctic.</title>
        <authorList>
            <person name="Yu Y."/>
        </authorList>
    </citation>
    <scope>NUCLEOTIDE SEQUENCE [LARGE SCALE GENOMIC DNA]</scope>
    <source>
        <strain evidence="1 2">SM1927</strain>
    </source>
</reference>
<protein>
    <submittedName>
        <fullName evidence="1">Uncharacterized protein</fullName>
    </submittedName>
</protein>
<evidence type="ECO:0000313" key="2">
    <source>
        <dbReference type="Proteomes" id="UP000317938"/>
    </source>
</evidence>